<keyword evidence="2" id="KW-0472">Membrane</keyword>
<dbReference type="OrthoDB" id="274641at2759"/>
<dbReference type="GO" id="GO:0006979">
    <property type="term" value="P:response to oxidative stress"/>
    <property type="evidence" value="ECO:0007669"/>
    <property type="project" value="TreeGrafter"/>
</dbReference>
<evidence type="ECO:0000313" key="4">
    <source>
        <dbReference type="Proteomes" id="UP000095023"/>
    </source>
</evidence>
<name>A0A1E4TKP7_9ASCO</name>
<dbReference type="GO" id="GO:0045271">
    <property type="term" value="C:respiratory chain complex I"/>
    <property type="evidence" value="ECO:0007669"/>
    <property type="project" value="InterPro"/>
</dbReference>
<sequence>MSSSLIRQVKNLFRIGPVRAFKEVVQLGDIKYGRLVGTDSYGNKYYENAEEDEIHLRTRWVIYKQYYPDPATLEESWHAWLAHGLKEAPTELAPENIVHRKYPVPKTKQFASGTPAAYVPYNTIKPKYASWNPVVKERSA</sequence>
<keyword evidence="2" id="KW-0679">Respiratory chain</keyword>
<organism evidence="3 4">
    <name type="scientific">Tortispora caseinolytica NRRL Y-17796</name>
    <dbReference type="NCBI Taxonomy" id="767744"/>
    <lineage>
        <taxon>Eukaryota</taxon>
        <taxon>Fungi</taxon>
        <taxon>Dikarya</taxon>
        <taxon>Ascomycota</taxon>
        <taxon>Saccharomycotina</taxon>
        <taxon>Trigonopsidomycetes</taxon>
        <taxon>Trigonopsidales</taxon>
        <taxon>Trigonopsidaceae</taxon>
        <taxon>Tortispora</taxon>
    </lineage>
</organism>
<comment type="function">
    <text evidence="2">Accessory subunit of the mitochondrial membrane respiratory chain NADH dehydrogenase (Complex I), that is believed not to be involved in catalysis. Complex I functions in the transfer of electrons from NADH to the respiratory chain. The immediate electron acceptor for the enzyme is believed to be ubiquinone.</text>
</comment>
<proteinExistence type="inferred from homology"/>
<evidence type="ECO:0000313" key="3">
    <source>
        <dbReference type="EMBL" id="ODV92309.1"/>
    </source>
</evidence>
<gene>
    <name evidence="3" type="ORF">CANCADRAFT_84820</name>
</gene>
<dbReference type="AlphaFoldDB" id="A0A1E4TKP7"/>
<dbReference type="Proteomes" id="UP000095023">
    <property type="component" value="Unassembled WGS sequence"/>
</dbReference>
<accession>A0A1E4TKP7</accession>
<dbReference type="Pfam" id="PF05071">
    <property type="entry name" value="NDUFA12"/>
    <property type="match status" value="1"/>
</dbReference>
<dbReference type="EMBL" id="KV453841">
    <property type="protein sequence ID" value="ODV92309.1"/>
    <property type="molecule type" value="Genomic_DNA"/>
</dbReference>
<comment type="subcellular location">
    <subcellularLocation>
        <location evidence="2">Mitochondrion inner membrane</location>
        <topology evidence="2">Peripheral membrane protein</topology>
        <orientation evidence="2">Matrix side</orientation>
    </subcellularLocation>
</comment>
<dbReference type="PANTHER" id="PTHR12910">
    <property type="entry name" value="NADH-UBIQUINONE OXIDOREDUCTASE SUBUNIT B17.2"/>
    <property type="match status" value="1"/>
</dbReference>
<dbReference type="GO" id="GO:0005743">
    <property type="term" value="C:mitochondrial inner membrane"/>
    <property type="evidence" value="ECO:0007669"/>
    <property type="project" value="UniProtKB-SubCell"/>
</dbReference>
<comment type="similarity">
    <text evidence="1 2">Belongs to the complex I NDUFA12 subunit family.</text>
</comment>
<evidence type="ECO:0000256" key="2">
    <source>
        <dbReference type="RuleBase" id="RU363103"/>
    </source>
</evidence>
<protein>
    <recommendedName>
        <fullName evidence="2">NADH dehydrogenase [ubiquinone] 1 alpha subcomplex subunit</fullName>
    </recommendedName>
</protein>
<keyword evidence="2" id="KW-0813">Transport</keyword>
<reference evidence="4" key="1">
    <citation type="submission" date="2016-02" db="EMBL/GenBank/DDBJ databases">
        <title>Comparative genomics of biotechnologically important yeasts.</title>
        <authorList>
            <consortium name="DOE Joint Genome Institute"/>
            <person name="Riley R."/>
            <person name="Haridas S."/>
            <person name="Wolfe K.H."/>
            <person name="Lopes M.R."/>
            <person name="Hittinger C.T."/>
            <person name="Goker M."/>
            <person name="Salamov A."/>
            <person name="Wisecaver J."/>
            <person name="Long T.M."/>
            <person name="Aerts A.L."/>
            <person name="Barry K."/>
            <person name="Choi C."/>
            <person name="Clum A."/>
            <person name="Coughlan A.Y."/>
            <person name="Deshpande S."/>
            <person name="Douglass A.P."/>
            <person name="Hanson S.J."/>
            <person name="Klenk H.-P."/>
            <person name="Labutti K."/>
            <person name="Lapidus A."/>
            <person name="Lindquist E."/>
            <person name="Lipzen A."/>
            <person name="Meier-Kolthoff J.P."/>
            <person name="Ohm R.A."/>
            <person name="Otillar R.P."/>
            <person name="Pangilinan J."/>
            <person name="Peng Y."/>
            <person name="Rokas A."/>
            <person name="Rosa C.A."/>
            <person name="Scheuner C."/>
            <person name="Sibirny A.A."/>
            <person name="Slot J.C."/>
            <person name="Stielow J.B."/>
            <person name="Sun H."/>
            <person name="Kurtzman C.P."/>
            <person name="Blackwell M."/>
            <person name="Jeffries T.W."/>
            <person name="Grigoriev I.V."/>
        </authorList>
    </citation>
    <scope>NUCLEOTIDE SEQUENCE [LARGE SCALE GENOMIC DNA]</scope>
    <source>
        <strain evidence="4">NRRL Y-17796</strain>
    </source>
</reference>
<evidence type="ECO:0000256" key="1">
    <source>
        <dbReference type="ARBA" id="ARBA00007355"/>
    </source>
</evidence>
<keyword evidence="2" id="KW-0999">Mitochondrion inner membrane</keyword>
<dbReference type="InterPro" id="IPR007763">
    <property type="entry name" value="NDUFA12"/>
</dbReference>
<keyword evidence="4" id="KW-1185">Reference proteome</keyword>
<dbReference type="PANTHER" id="PTHR12910:SF2">
    <property type="entry name" value="NADH DEHYDROGENASE [UBIQUINONE] 1 ALPHA SUBCOMPLEX SUBUNIT 12"/>
    <property type="match status" value="1"/>
</dbReference>
<keyword evidence="2" id="KW-0249">Electron transport</keyword>
<keyword evidence="2" id="KW-0496">Mitochondrion</keyword>